<dbReference type="AlphaFoldDB" id="A0A4S4M0V2"/>
<dbReference type="EMBL" id="SGPL01000069">
    <property type="protein sequence ID" value="THH18659.1"/>
    <property type="molecule type" value="Genomic_DNA"/>
</dbReference>
<dbReference type="Proteomes" id="UP000310158">
    <property type="component" value="Unassembled WGS sequence"/>
</dbReference>
<protein>
    <submittedName>
        <fullName evidence="1">Uncharacterized protein</fullName>
    </submittedName>
</protein>
<reference evidence="1 2" key="1">
    <citation type="submission" date="2019-02" db="EMBL/GenBank/DDBJ databases">
        <title>Genome sequencing of the rare red list fungi Bondarzewia mesenterica.</title>
        <authorList>
            <person name="Buettner E."/>
            <person name="Kellner H."/>
        </authorList>
    </citation>
    <scope>NUCLEOTIDE SEQUENCE [LARGE SCALE GENOMIC DNA]</scope>
    <source>
        <strain evidence="1 2">DSM 108281</strain>
    </source>
</reference>
<evidence type="ECO:0000313" key="2">
    <source>
        <dbReference type="Proteomes" id="UP000310158"/>
    </source>
</evidence>
<accession>A0A4S4M0V2</accession>
<name>A0A4S4M0V2_9AGAM</name>
<organism evidence="1 2">
    <name type="scientific">Bondarzewia mesenterica</name>
    <dbReference type="NCBI Taxonomy" id="1095465"/>
    <lineage>
        <taxon>Eukaryota</taxon>
        <taxon>Fungi</taxon>
        <taxon>Dikarya</taxon>
        <taxon>Basidiomycota</taxon>
        <taxon>Agaricomycotina</taxon>
        <taxon>Agaricomycetes</taxon>
        <taxon>Russulales</taxon>
        <taxon>Bondarzewiaceae</taxon>
        <taxon>Bondarzewia</taxon>
    </lineage>
</organism>
<dbReference type="OrthoDB" id="2844293at2759"/>
<evidence type="ECO:0000313" key="1">
    <source>
        <dbReference type="EMBL" id="THH18659.1"/>
    </source>
</evidence>
<proteinExistence type="predicted"/>
<comment type="caution">
    <text evidence="1">The sequence shown here is derived from an EMBL/GenBank/DDBJ whole genome shotgun (WGS) entry which is preliminary data.</text>
</comment>
<keyword evidence="2" id="KW-1185">Reference proteome</keyword>
<sequence>MSLSSVPSRKCAKCSKDESTANLSVCSGCKTTFYCVRHSTFSSGFGTIESLTGLIARPHRVDDSQENGITITCDGDRVGSPFRVVQIPDTHPIYYQSDVCPVSEVVGLPIMIYRHSKEDPLYMERTAAMDNQIATYLMIDVDSGFAPMSWQQAVGTVTVMRQDHRPLTPQAIETMWMYNSHLLDNFGEAEDFNPREDITPADFREFCEDYKEEVNGYGTRSDFMDVQLPF</sequence>
<gene>
    <name evidence="1" type="ORF">EW146_g2376</name>
</gene>